<sequence length="310" mass="33414">MPPCRVPLRQSAGRPAFAGGRHAIWAIIARSLSSFRSFSLSTRSRIARFIGQALPGAALAAFAICGVHAPAAEAGVTAGAAPAGATVPPAPPRPAADRPAAADMAPLPDSVPPVAGTRPDVTTLTPGEGAGPGGTSPLAADDAQGSVAELMGMLRDHQLTELRTTYNGSYGASLLFYPREMTYYVALFQDKHFWRVVKSQERPRAEMIYQNFVDQTVQLSDIELRRTELAAQKQFLERVIGLSEDRAKRLRADLEIAREQQAQIEARQRAAQDQARALAVEQRAAAAQLHELQRRVQRLQQENGLGPDAP</sequence>
<evidence type="ECO:0000256" key="1">
    <source>
        <dbReference type="SAM" id="Coils"/>
    </source>
</evidence>
<feature type="coiled-coil region" evidence="1">
    <location>
        <begin position="240"/>
        <end position="302"/>
    </location>
</feature>
<dbReference type="InterPro" id="IPR021350">
    <property type="entry name" value="DUF2968"/>
</dbReference>
<organism evidence="3 4">
    <name type="scientific">Burkholderia glumae</name>
    <name type="common">Pseudomonas glumae</name>
    <dbReference type="NCBI Taxonomy" id="337"/>
    <lineage>
        <taxon>Bacteria</taxon>
        <taxon>Pseudomonadati</taxon>
        <taxon>Pseudomonadota</taxon>
        <taxon>Betaproteobacteria</taxon>
        <taxon>Burkholderiales</taxon>
        <taxon>Burkholderiaceae</taxon>
        <taxon>Burkholderia</taxon>
    </lineage>
</organism>
<keyword evidence="1" id="KW-0175">Coiled coil</keyword>
<evidence type="ECO:0000256" key="2">
    <source>
        <dbReference type="SAM" id="MobiDB-lite"/>
    </source>
</evidence>
<reference evidence="3 4" key="1">
    <citation type="submission" date="2020-12" db="EMBL/GenBank/DDBJ databases">
        <title>FDA dAtabase for Regulatory Grade micrObial Sequences (FDA-ARGOS): Supporting development and validation of Infectious Disease Dx tests.</title>
        <authorList>
            <person name="Minogue T."/>
            <person name="Wolcott M."/>
            <person name="Wasieloski L."/>
            <person name="Aguilar W."/>
            <person name="Moore D."/>
            <person name="Jaissle J."/>
            <person name="Tallon L."/>
            <person name="Sadzewicz L."/>
            <person name="Zhao X."/>
            <person name="Boylan J."/>
            <person name="Ott S."/>
            <person name="Bowen H."/>
            <person name="Vavikolanu K."/>
            <person name="Mehta A."/>
            <person name="Aluvathingal J."/>
            <person name="Nadendla S."/>
            <person name="Yan Y."/>
            <person name="Sichtig H."/>
        </authorList>
    </citation>
    <scope>NUCLEOTIDE SEQUENCE [LARGE SCALE GENOMIC DNA]</scope>
    <source>
        <strain evidence="3 4">FDAARGOS_949</strain>
    </source>
</reference>
<dbReference type="EMBL" id="CP065601">
    <property type="protein sequence ID" value="QPQ94212.1"/>
    <property type="molecule type" value="Genomic_DNA"/>
</dbReference>
<protein>
    <submittedName>
        <fullName evidence="3">DUF2968 domain-containing protein</fullName>
    </submittedName>
</protein>
<name>A0AAP9Y3Z3_BURGL</name>
<dbReference type="Proteomes" id="UP000594892">
    <property type="component" value="Chromosome 2"/>
</dbReference>
<proteinExistence type="predicted"/>
<gene>
    <name evidence="3" type="ORF">I6H06_18800</name>
</gene>
<evidence type="ECO:0000313" key="4">
    <source>
        <dbReference type="Proteomes" id="UP000594892"/>
    </source>
</evidence>
<evidence type="ECO:0000313" key="3">
    <source>
        <dbReference type="EMBL" id="QPQ94212.1"/>
    </source>
</evidence>
<feature type="region of interest" description="Disordered" evidence="2">
    <location>
        <begin position="81"/>
        <end position="137"/>
    </location>
</feature>
<dbReference type="AlphaFoldDB" id="A0AAP9Y3Z3"/>
<accession>A0AAP9Y3Z3</accession>
<feature type="compositionally biased region" description="Low complexity" evidence="2">
    <location>
        <begin position="97"/>
        <end position="106"/>
    </location>
</feature>
<dbReference type="Pfam" id="PF11180">
    <property type="entry name" value="DUF2968"/>
    <property type="match status" value="1"/>
</dbReference>